<feature type="domain" description="Vacuolar protein sorting-associated protein 54 N-terminal" evidence="6">
    <location>
        <begin position="9"/>
        <end position="299"/>
    </location>
</feature>
<reference evidence="8" key="1">
    <citation type="submission" date="2003-08" db="EMBL/GenBank/DDBJ databases">
        <authorList>
            <person name="Birren B."/>
            <person name="Nusbaum C."/>
            <person name="Abebe A."/>
            <person name="Abouelleil A."/>
            <person name="Adekoya E."/>
            <person name="Ait-zahra M."/>
            <person name="Allen N."/>
            <person name="Allen T."/>
            <person name="An P."/>
            <person name="Anderson M."/>
            <person name="Anderson S."/>
            <person name="Arachchi H."/>
            <person name="Armbruster J."/>
            <person name="Bachantsang P."/>
            <person name="Baldwin J."/>
            <person name="Barry A."/>
            <person name="Bayul T."/>
            <person name="Blitshsteyn B."/>
            <person name="Bloom T."/>
            <person name="Blye J."/>
            <person name="Boguslavskiy L."/>
            <person name="Borowsky M."/>
            <person name="Boukhgalter B."/>
            <person name="Brunache A."/>
            <person name="Butler J."/>
            <person name="Calixte N."/>
            <person name="Calvo S."/>
            <person name="Camarata J."/>
            <person name="Campo K."/>
            <person name="Chang J."/>
            <person name="Cheshatsang Y."/>
            <person name="Citroen M."/>
            <person name="Collymore A."/>
            <person name="Considine T."/>
            <person name="Cook A."/>
            <person name="Cooke P."/>
            <person name="Corum B."/>
            <person name="Cuomo C."/>
            <person name="David R."/>
            <person name="Dawoe T."/>
            <person name="Degray S."/>
            <person name="Dodge S."/>
            <person name="Dooley K."/>
            <person name="Dorje P."/>
            <person name="Dorjee K."/>
            <person name="Dorris L."/>
            <person name="Duffey N."/>
            <person name="Dupes A."/>
            <person name="Elkins T."/>
            <person name="Engels R."/>
            <person name="Erickson J."/>
            <person name="Farina A."/>
            <person name="Faro S."/>
            <person name="Ferreira P."/>
            <person name="Fischer H."/>
            <person name="Fitzgerald M."/>
            <person name="Foley K."/>
            <person name="Gage D."/>
            <person name="Galagan J."/>
            <person name="Gearin G."/>
            <person name="Gnerre S."/>
            <person name="Gnirke A."/>
            <person name="Goyette A."/>
            <person name="Graham J."/>
            <person name="Grandbois E."/>
            <person name="Gyaltsen K."/>
            <person name="Hafez N."/>
            <person name="Hagopian D."/>
            <person name="Hagos B."/>
            <person name="Hall J."/>
            <person name="Hatcher B."/>
            <person name="Heller A."/>
            <person name="Higgins H."/>
            <person name="Honan T."/>
            <person name="Horn A."/>
            <person name="Houde N."/>
            <person name="Hughes L."/>
            <person name="Hulme W."/>
            <person name="Husby E."/>
            <person name="Iliev I."/>
            <person name="Jaffe D."/>
            <person name="Jones C."/>
            <person name="Kamal M."/>
            <person name="Kamat A."/>
            <person name="Kamvysselis M."/>
            <person name="Karlsson E."/>
            <person name="Kells C."/>
            <person name="Kieu A."/>
            <person name="Kisner P."/>
            <person name="Kodira C."/>
            <person name="Kulbokas E."/>
            <person name="Labutti K."/>
            <person name="Lama D."/>
            <person name="Landers T."/>
            <person name="Leger J."/>
            <person name="Levine S."/>
            <person name="Lewis D."/>
            <person name="Lewis T."/>
            <person name="Lindblad-toh K."/>
            <person name="Liu X."/>
            <person name="Lokyitsang T."/>
            <person name="Lokyitsang Y."/>
            <person name="Lucien O."/>
            <person name="Lui A."/>
            <person name="Ma L.J."/>
            <person name="Mabbitt R."/>
            <person name="Macdonald J."/>
            <person name="Maclean C."/>
            <person name="Major J."/>
            <person name="Manning J."/>
            <person name="Marabella R."/>
            <person name="Maru K."/>
            <person name="Matthews C."/>
            <person name="Mauceli E."/>
            <person name="Mccarthy M."/>
            <person name="Mcdonough S."/>
            <person name="Mcghee T."/>
            <person name="Meldrim J."/>
            <person name="Meneus L."/>
            <person name="Mesirov J."/>
            <person name="Mihalev A."/>
            <person name="Mihova T."/>
            <person name="Mikkelsen T."/>
            <person name="Mlenga V."/>
            <person name="Moru K."/>
            <person name="Mozes J."/>
            <person name="Mulrain L."/>
            <person name="Munson G."/>
            <person name="Naylor J."/>
            <person name="Newes C."/>
            <person name="Nguyen C."/>
            <person name="Nguyen N."/>
            <person name="Nguyen T."/>
            <person name="Nicol R."/>
            <person name="Nielsen C."/>
            <person name="Nizzari M."/>
            <person name="Norbu C."/>
            <person name="Norbu N."/>
            <person name="O'donnell P."/>
            <person name="Okoawo O."/>
            <person name="O'leary S."/>
            <person name="Omotosho B."/>
            <person name="O'neill K."/>
            <person name="Osman S."/>
            <person name="Parker S."/>
            <person name="Perrin D."/>
            <person name="Phunkhang P."/>
            <person name="Piqani B."/>
            <person name="Purcell S."/>
            <person name="Rachupka T."/>
            <person name="Ramasamy U."/>
            <person name="Rameau R."/>
            <person name="Ray V."/>
            <person name="Raymond C."/>
            <person name="Retta R."/>
            <person name="Richardson S."/>
            <person name="Rise C."/>
            <person name="Rodriguez J."/>
            <person name="Rogers J."/>
            <person name="Rogov P."/>
            <person name="Rutman M."/>
            <person name="Schupbach R."/>
            <person name="Seaman C."/>
            <person name="Settipalli S."/>
            <person name="Sharpe T."/>
            <person name="Sheridan J."/>
            <person name="Sherpa N."/>
            <person name="Shi J."/>
            <person name="Smirnov S."/>
            <person name="Smith C."/>
            <person name="Sougnez C."/>
            <person name="Spencer B."/>
            <person name="Stalker J."/>
            <person name="Stange-thomann N."/>
            <person name="Stavropoulos S."/>
            <person name="Stetson K."/>
            <person name="Stone C."/>
            <person name="Stone S."/>
            <person name="Stubbs M."/>
            <person name="Talamas J."/>
            <person name="Tchuinga P."/>
            <person name="Tenzing P."/>
            <person name="Tesfaye S."/>
            <person name="Theodore J."/>
            <person name="Thoulutsang Y."/>
            <person name="Topham K."/>
            <person name="Towey S."/>
            <person name="Tsamla T."/>
            <person name="Tsomo N."/>
            <person name="Vallee D."/>
            <person name="Vassiliev H."/>
            <person name="Venkataraman V."/>
            <person name="Vinson J."/>
            <person name="Vo A."/>
            <person name="Wade C."/>
            <person name="Wang S."/>
            <person name="Wangchuk T."/>
            <person name="Wangdi T."/>
            <person name="Whittaker C."/>
            <person name="Wilkinson J."/>
            <person name="Wu Y."/>
            <person name="Wyman D."/>
            <person name="Yadav S."/>
            <person name="Yang S."/>
            <person name="Yang X."/>
            <person name="Yeager S."/>
            <person name="Yee E."/>
            <person name="Young G."/>
            <person name="Zainoun J."/>
            <person name="Zembeck L."/>
            <person name="Zimmer A."/>
            <person name="Zody M."/>
            <person name="Lander E."/>
        </authorList>
    </citation>
    <scope>NUCLEOTIDE SEQUENCE [LARGE SCALE GENOMIC DNA]</scope>
</reference>
<keyword evidence="2" id="KW-0653">Protein transport</keyword>
<dbReference type="PANTHER" id="PTHR13258">
    <property type="entry name" value="SYNDETIN"/>
    <property type="match status" value="1"/>
</dbReference>
<name>H2YKF7_CIOSA</name>
<evidence type="ECO:0000313" key="8">
    <source>
        <dbReference type="Proteomes" id="UP000007875"/>
    </source>
</evidence>
<organism evidence="7 8">
    <name type="scientific">Ciona savignyi</name>
    <name type="common">Pacific transparent sea squirt</name>
    <dbReference type="NCBI Taxonomy" id="51511"/>
    <lineage>
        <taxon>Eukaryota</taxon>
        <taxon>Metazoa</taxon>
        <taxon>Chordata</taxon>
        <taxon>Tunicata</taxon>
        <taxon>Ascidiacea</taxon>
        <taxon>Phlebobranchia</taxon>
        <taxon>Cionidae</taxon>
        <taxon>Ciona</taxon>
    </lineage>
</organism>
<evidence type="ECO:0000259" key="5">
    <source>
        <dbReference type="Pfam" id="PF10474"/>
    </source>
</evidence>
<evidence type="ECO:0000256" key="1">
    <source>
        <dbReference type="ARBA" id="ARBA00022448"/>
    </source>
</evidence>
<dbReference type="Ensembl" id="ENSCSAVT00000005883.1">
    <property type="protein sequence ID" value="ENSCSAVP00000005808.1"/>
    <property type="gene ID" value="ENSCSAVG00000003463.1"/>
</dbReference>
<dbReference type="Pfam" id="PF10475">
    <property type="entry name" value="Vps54_N"/>
    <property type="match status" value="1"/>
</dbReference>
<dbReference type="Ensembl" id="ENSCSAVT00000005884.1">
    <property type="protein sequence ID" value="ENSCSAVP00000005809.1"/>
    <property type="gene ID" value="ENSCSAVG00000003463.1"/>
</dbReference>
<dbReference type="GO" id="GO:1990745">
    <property type="term" value="C:EARP complex"/>
    <property type="evidence" value="ECO:0007669"/>
    <property type="project" value="InterPro"/>
</dbReference>
<keyword evidence="3" id="KW-0175">Coiled coil</keyword>
<evidence type="ECO:0000256" key="3">
    <source>
        <dbReference type="ARBA" id="ARBA00023054"/>
    </source>
</evidence>
<dbReference type="GO" id="GO:0015031">
    <property type="term" value="P:protein transport"/>
    <property type="evidence" value="ECO:0007669"/>
    <property type="project" value="UniProtKB-KW"/>
</dbReference>
<dbReference type="eggNOG" id="KOG2939">
    <property type="taxonomic scope" value="Eukaryota"/>
</dbReference>
<dbReference type="STRING" id="51511.ENSCSAVP00000005808"/>
<feature type="region of interest" description="Disordered" evidence="4">
    <location>
        <begin position="460"/>
        <end position="515"/>
    </location>
</feature>
<protein>
    <recommendedName>
        <fullName evidence="9">Syndetin C-terminal domain-containing protein</fullName>
    </recommendedName>
</protein>
<dbReference type="OMA" id="MAKVKWD"/>
<dbReference type="GO" id="GO:0042147">
    <property type="term" value="P:retrograde transport, endosome to Golgi"/>
    <property type="evidence" value="ECO:0007669"/>
    <property type="project" value="InterPro"/>
</dbReference>
<dbReference type="AlphaFoldDB" id="H2YKF7"/>
<accession>H2YKF7</accession>
<dbReference type="GO" id="GO:0032456">
    <property type="term" value="P:endocytic recycling"/>
    <property type="evidence" value="ECO:0007669"/>
    <property type="project" value="InterPro"/>
</dbReference>
<dbReference type="Proteomes" id="UP000007875">
    <property type="component" value="Unassembled WGS sequence"/>
</dbReference>
<dbReference type="InterPro" id="IPR019514">
    <property type="entry name" value="Syndetin_C"/>
</dbReference>
<keyword evidence="1" id="KW-0813">Transport</keyword>
<evidence type="ECO:0008006" key="9">
    <source>
        <dbReference type="Google" id="ProtNLM"/>
    </source>
</evidence>
<proteinExistence type="predicted"/>
<dbReference type="PANTHER" id="PTHR13258:SF0">
    <property type="entry name" value="SYNDETIN"/>
    <property type="match status" value="1"/>
</dbReference>
<keyword evidence="8" id="KW-1185">Reference proteome</keyword>
<dbReference type="GO" id="GO:0000149">
    <property type="term" value="F:SNARE binding"/>
    <property type="evidence" value="ECO:0007669"/>
    <property type="project" value="TreeGrafter"/>
</dbReference>
<evidence type="ECO:0000256" key="2">
    <source>
        <dbReference type="ARBA" id="ARBA00022927"/>
    </source>
</evidence>
<dbReference type="GO" id="GO:0005829">
    <property type="term" value="C:cytosol"/>
    <property type="evidence" value="ECO:0007669"/>
    <property type="project" value="GOC"/>
</dbReference>
<sequence length="878" mass="100428">NPQIDRETIDSINEAFFITSTDPHQFELEAMPDNTTMELVEARRECLQRQQSAVSKKLSDVILHNQPSYIKELKQVQELQKSLHNAFVICSNGRRYESLMSVGVRCSTASLALLSNQQKRQSLYTLWEALQTIKTLQHSDVRLTELMEEEDYAGAIQLCLECQQAAATYKHYHCIKDLSAKLQDTLELIEEQIDVALSRTCRMFDSTLYSKLQQGYQLLGKTQSAVDQLLMHYTACIHNTAFQVLFGFAQLNKSENNLQKKQYKDICSLIDQDFYIPCLLELCKGLWAIMHCYHNASKWHKTNRDQLTSSKIACLKTLLTYDVKSYVDGKLAHGRHRVWSDVQSRIKTFILSSELQGFKYDDFIMILDVVKRFIEVGEDFIHNPSSSEPPTDSLNEPLRQQTLAYFHAHHRTRVDELIMFLDNEAWQPCPVKSTFTVFTMEEFKFLKQTAYQYHNEVDQGITPSEVGDPGSKYFDPFDDEGHPFSDLQKSSQDPDANKPKPCYESYENSDDDDDHELSREFVDENTGESPLSGSSSVQSLKSPAHVQGPVLTNTALHVLRLCGSYLKMCDVLKPIALDVVMCMSQLFDLYFHAVYSFFSTDEVGISRCRLDRLHSTVSHIETTLFTAENPCPPHISTPTNSVSNLQISPPNLSPAVDLHQASSYYGITERIVATESLVCLASQFELLHPNLEEMIPALKKAFLQQFYSQTVRAAVDVRVPSYLGVAVHAIDAPTIVAKMSMVKWDVREIMSQHNAYVDLLLNQLTNFKTTLFAAVRTVVLPEEVVKVIWHHCIAICNQVFVEGFSNVKKCSNEGRALMQLDYQQFLMKLEKLTNIRPIPHREYVELYIKAYYLTESDLHQWVQQHAEYDHKQLTALLS</sequence>
<reference evidence="7" key="2">
    <citation type="submission" date="2025-05" db="UniProtKB">
        <authorList>
            <consortium name="Ensembl"/>
        </authorList>
    </citation>
    <scope>IDENTIFICATION</scope>
</reference>
<dbReference type="InterPro" id="IPR040047">
    <property type="entry name" value="VPS50"/>
</dbReference>
<dbReference type="InterPro" id="IPR019515">
    <property type="entry name" value="VPS54_N"/>
</dbReference>
<dbReference type="Pfam" id="PF10474">
    <property type="entry name" value="Syndetin_C"/>
    <property type="match status" value="1"/>
</dbReference>
<evidence type="ECO:0000256" key="4">
    <source>
        <dbReference type="SAM" id="MobiDB-lite"/>
    </source>
</evidence>
<evidence type="ECO:0000259" key="6">
    <source>
        <dbReference type="Pfam" id="PF10475"/>
    </source>
</evidence>
<dbReference type="GeneTree" id="ENSGT00390000003442"/>
<evidence type="ECO:0000313" key="7">
    <source>
        <dbReference type="Ensembl" id="ENSCSAVP00000005809.1"/>
    </source>
</evidence>
<feature type="domain" description="Syndetin C-terminal" evidence="5">
    <location>
        <begin position="665"/>
        <end position="877"/>
    </location>
</feature>